<dbReference type="PANTHER" id="PTHR38340">
    <property type="entry name" value="S-LAYER PROTEIN"/>
    <property type="match status" value="1"/>
</dbReference>
<keyword evidence="2" id="KW-0964">Secreted</keyword>
<dbReference type="InterPro" id="IPR050557">
    <property type="entry name" value="RTX_toxin/Mannuronan_C5-epim"/>
</dbReference>
<dbReference type="PRINTS" id="PR00313">
    <property type="entry name" value="CABNDNGRPT"/>
</dbReference>
<comment type="subcellular location">
    <subcellularLocation>
        <location evidence="1">Secreted</location>
    </subcellularLocation>
</comment>
<proteinExistence type="predicted"/>
<dbReference type="InterPro" id="IPR011049">
    <property type="entry name" value="Serralysin-like_metalloprot_C"/>
</dbReference>
<reference evidence="3 4" key="1">
    <citation type="journal article" date="2016" name="Nat. Commun.">
        <title>Thousands of microbial genomes shed light on interconnected biogeochemical processes in an aquifer system.</title>
        <authorList>
            <person name="Anantharaman K."/>
            <person name="Brown C.T."/>
            <person name="Hug L.A."/>
            <person name="Sharon I."/>
            <person name="Castelle C.J."/>
            <person name="Probst A.J."/>
            <person name="Thomas B.C."/>
            <person name="Singh A."/>
            <person name="Wilkins M.J."/>
            <person name="Karaoz U."/>
            <person name="Brodie E.L."/>
            <person name="Williams K.H."/>
            <person name="Hubbard S.S."/>
            <person name="Banfield J.F."/>
        </authorList>
    </citation>
    <scope>NUCLEOTIDE SEQUENCE [LARGE SCALE GENOMIC DNA]</scope>
</reference>
<dbReference type="PROSITE" id="PS00330">
    <property type="entry name" value="HEMOLYSIN_CALCIUM"/>
    <property type="match status" value="3"/>
</dbReference>
<evidence type="ECO:0000313" key="3">
    <source>
        <dbReference type="EMBL" id="OGM64684.1"/>
    </source>
</evidence>
<dbReference type="PANTHER" id="PTHR38340:SF1">
    <property type="entry name" value="S-LAYER PROTEIN"/>
    <property type="match status" value="1"/>
</dbReference>
<protein>
    <recommendedName>
        <fullName evidence="5">Calcium-binding protein</fullName>
    </recommendedName>
</protein>
<dbReference type="GO" id="GO:0005509">
    <property type="term" value="F:calcium ion binding"/>
    <property type="evidence" value="ECO:0007669"/>
    <property type="project" value="InterPro"/>
</dbReference>
<evidence type="ECO:0008006" key="5">
    <source>
        <dbReference type="Google" id="ProtNLM"/>
    </source>
</evidence>
<dbReference type="SUPFAM" id="SSF51120">
    <property type="entry name" value="beta-Roll"/>
    <property type="match status" value="1"/>
</dbReference>
<accession>A0A1F8BKU1</accession>
<dbReference type="EMBL" id="MGHF01000004">
    <property type="protein sequence ID" value="OGM64684.1"/>
    <property type="molecule type" value="Genomic_DNA"/>
</dbReference>
<dbReference type="Proteomes" id="UP000177082">
    <property type="component" value="Unassembled WGS sequence"/>
</dbReference>
<evidence type="ECO:0000256" key="2">
    <source>
        <dbReference type="ARBA" id="ARBA00022525"/>
    </source>
</evidence>
<dbReference type="InterPro" id="IPR018511">
    <property type="entry name" value="Hemolysin-typ_Ca-bd_CS"/>
</dbReference>
<dbReference type="STRING" id="1802519.A2961_01380"/>
<dbReference type="GO" id="GO:0005576">
    <property type="term" value="C:extracellular region"/>
    <property type="evidence" value="ECO:0007669"/>
    <property type="project" value="UniProtKB-SubCell"/>
</dbReference>
<gene>
    <name evidence="3" type="ORF">A2961_01380</name>
</gene>
<evidence type="ECO:0000256" key="1">
    <source>
        <dbReference type="ARBA" id="ARBA00004613"/>
    </source>
</evidence>
<evidence type="ECO:0000313" key="4">
    <source>
        <dbReference type="Proteomes" id="UP000177082"/>
    </source>
</evidence>
<dbReference type="Pfam" id="PF00353">
    <property type="entry name" value="HemolysinCabind"/>
    <property type="match status" value="3"/>
</dbReference>
<sequence length="331" mass="35053">MKKINFKLLSTLIGVIVIAALAGYITRQRPMTSRAFGDLFITFESDPLFDFDDFKPGDCTEKSITVTNSGIEDTRIAIKSGNEQSVGDFDLSTQLDFVVTENGIPLYGDASSTGPKTLADFYTDSDIVDGIMLSDVPGNGGQTAYKIKICFDINSGNDFQETKTVFDLIFGEILVPIQLPLECRHLEGIVTEKIEGTEGNDELEGTTASELILGFGGNDDIDPSGGHDCVVAGDGDDRVDSSTGNDVILGGEGNDRLKGGSGNDVIWGGNGNDRIEGGTGTDTLYGESGNDRIYGETNDDYLDGGADTDRLYGGSGTDTCVAGENLSSCES</sequence>
<name>A0A1F8BKU1_9BACT</name>
<dbReference type="AlphaFoldDB" id="A0A1F8BKU1"/>
<dbReference type="Gene3D" id="2.150.10.10">
    <property type="entry name" value="Serralysin-like metalloprotease, C-terminal"/>
    <property type="match status" value="2"/>
</dbReference>
<dbReference type="InterPro" id="IPR001343">
    <property type="entry name" value="Hemolysn_Ca-bd"/>
</dbReference>
<organism evidence="3 4">
    <name type="scientific">Candidatus Woesebacteria bacterium RIFCSPLOWO2_01_FULL_39_21</name>
    <dbReference type="NCBI Taxonomy" id="1802519"/>
    <lineage>
        <taxon>Bacteria</taxon>
        <taxon>Candidatus Woeseibacteriota</taxon>
    </lineage>
</organism>
<comment type="caution">
    <text evidence="3">The sequence shown here is derived from an EMBL/GenBank/DDBJ whole genome shotgun (WGS) entry which is preliminary data.</text>
</comment>